<dbReference type="Pfam" id="PF13181">
    <property type="entry name" value="TPR_8"/>
    <property type="match status" value="1"/>
</dbReference>
<dbReference type="RefSeq" id="WP_380800328.1">
    <property type="nucleotide sequence ID" value="NZ_JBHUIV010000007.1"/>
</dbReference>
<dbReference type="InterPro" id="IPR003661">
    <property type="entry name" value="HisK_dim/P_dom"/>
</dbReference>
<dbReference type="SMART" id="SM00387">
    <property type="entry name" value="HATPase_c"/>
    <property type="match status" value="1"/>
</dbReference>
<dbReference type="Gene3D" id="1.25.40.10">
    <property type="entry name" value="Tetratricopeptide repeat domain"/>
    <property type="match status" value="2"/>
</dbReference>
<comment type="caution">
    <text evidence="8">The sequence shown here is derived from an EMBL/GenBank/DDBJ whole genome shotgun (WGS) entry which is preliminary data.</text>
</comment>
<dbReference type="InterPro" id="IPR011990">
    <property type="entry name" value="TPR-like_helical_dom_sf"/>
</dbReference>
<keyword evidence="3" id="KW-0597">Phosphoprotein</keyword>
<dbReference type="Pfam" id="PF13424">
    <property type="entry name" value="TPR_12"/>
    <property type="match status" value="2"/>
</dbReference>
<proteinExistence type="predicted"/>
<dbReference type="Gene3D" id="3.30.565.10">
    <property type="entry name" value="Histidine kinase-like ATPase, C-terminal domain"/>
    <property type="match status" value="1"/>
</dbReference>
<keyword evidence="5" id="KW-0175">Coiled coil</keyword>
<evidence type="ECO:0000256" key="6">
    <source>
        <dbReference type="SAM" id="Phobius"/>
    </source>
</evidence>
<sequence>MLIFFISVNGSSQTPRADSLLRVIDNSDDDSLKVRAYLDLGQEIMNSDINQAVHYLDDAILLALKINYKKGLADAYNVQGRALANQGNFQDAIFIFKQALTEYHELNDKTGEANILNNLGSIYHRMGNSTKALEFHFQSLKISEELGNKIRIGTSYNNIGTVFQQSESTLDDALESYKKALAVFEEIDYETGVSTVAMNIGEIYFLEFNYDSALHYHEVALELCDGTIDATFPLTQMGEIYGTMGEYEKALSYHQRAMDIAENLDAKFELTQSLIGLAKTLKRQGQFQPAIRTLERAKVLAEEIDAKPELKDAYEGLSELFALVGDFKTAYNNEINAKSVKEEIAKSSTDDMIRKLQFEFELSQKEAEIELLQKDTELKNAAVFNQRIIIFTSLGGLLLFIIISIFLFRNNLNKQKANKLLQTQKEEIHAQREKVEFALNQLKSTQAQLIQSEKMASLGELTAGIAHEIKNPLNFVNNFSEVSYDLLLEIQELRNKKQSLTQTNGYVKSEEDELEDELLNDIKTNLEKITRHGRRADGIVQGMLEHSKFNMGDKESTDLNKLSNEFLNLTHHGFKVKNKGCEIKLITEFDSSLPKVDVVRQEIGRVFLNIFNNAFYVLKDLSAKKSRSNEDYQPTLTLTTSGYTTLKGGKGVKISIADNGPGIPDSIKDKIFQPFFTTKPTGEGTGLGLSLSYDIITAHGGELSVESKEGEGTVFVIKLPLM</sequence>
<dbReference type="PRINTS" id="PR00344">
    <property type="entry name" value="BCTRLSENSOR"/>
</dbReference>
<evidence type="ECO:0000256" key="2">
    <source>
        <dbReference type="ARBA" id="ARBA00012438"/>
    </source>
</evidence>
<feature type="repeat" description="TPR" evidence="4">
    <location>
        <begin position="231"/>
        <end position="264"/>
    </location>
</feature>
<dbReference type="PANTHER" id="PTHR43065">
    <property type="entry name" value="SENSOR HISTIDINE KINASE"/>
    <property type="match status" value="1"/>
</dbReference>
<dbReference type="PROSITE" id="PS50005">
    <property type="entry name" value="TPR"/>
    <property type="match status" value="2"/>
</dbReference>
<dbReference type="InterPro" id="IPR003594">
    <property type="entry name" value="HATPase_dom"/>
</dbReference>
<evidence type="ECO:0000256" key="5">
    <source>
        <dbReference type="SAM" id="Coils"/>
    </source>
</evidence>
<evidence type="ECO:0000256" key="4">
    <source>
        <dbReference type="PROSITE-ProRule" id="PRU00339"/>
    </source>
</evidence>
<feature type="coiled-coil region" evidence="5">
    <location>
        <begin position="414"/>
        <end position="448"/>
    </location>
</feature>
<comment type="catalytic activity">
    <reaction evidence="1">
        <text>ATP + protein L-histidine = ADP + protein N-phospho-L-histidine.</text>
        <dbReference type="EC" id="2.7.13.3"/>
    </reaction>
</comment>
<keyword evidence="6" id="KW-1133">Transmembrane helix</keyword>
<evidence type="ECO:0000313" key="9">
    <source>
        <dbReference type="Proteomes" id="UP001597414"/>
    </source>
</evidence>
<feature type="domain" description="Histidine kinase" evidence="7">
    <location>
        <begin position="464"/>
        <end position="722"/>
    </location>
</feature>
<dbReference type="PANTHER" id="PTHR43065:SF42">
    <property type="entry name" value="TWO-COMPONENT SENSOR PPRA"/>
    <property type="match status" value="1"/>
</dbReference>
<dbReference type="InterPro" id="IPR019734">
    <property type="entry name" value="TPR_rpt"/>
</dbReference>
<dbReference type="InterPro" id="IPR005467">
    <property type="entry name" value="His_kinase_dom"/>
</dbReference>
<keyword evidence="6" id="KW-0472">Membrane</keyword>
<accession>A0ABW5B545</accession>
<evidence type="ECO:0000259" key="7">
    <source>
        <dbReference type="PROSITE" id="PS50109"/>
    </source>
</evidence>
<reference evidence="9" key="1">
    <citation type="journal article" date="2019" name="Int. J. Syst. Evol. Microbiol.">
        <title>The Global Catalogue of Microorganisms (GCM) 10K type strain sequencing project: providing services to taxonomists for standard genome sequencing and annotation.</title>
        <authorList>
            <consortium name="The Broad Institute Genomics Platform"/>
            <consortium name="The Broad Institute Genome Sequencing Center for Infectious Disease"/>
            <person name="Wu L."/>
            <person name="Ma J."/>
        </authorList>
    </citation>
    <scope>NUCLEOTIDE SEQUENCE [LARGE SCALE GENOMIC DNA]</scope>
    <source>
        <strain evidence="9">KCTC 19812</strain>
    </source>
</reference>
<keyword evidence="6" id="KW-0812">Transmembrane</keyword>
<dbReference type="PROSITE" id="PS50109">
    <property type="entry name" value="HIS_KIN"/>
    <property type="match status" value="1"/>
</dbReference>
<dbReference type="SMART" id="SM00028">
    <property type="entry name" value="TPR"/>
    <property type="match status" value="6"/>
</dbReference>
<evidence type="ECO:0000256" key="3">
    <source>
        <dbReference type="ARBA" id="ARBA00022553"/>
    </source>
</evidence>
<protein>
    <recommendedName>
        <fullName evidence="2">histidine kinase</fullName>
        <ecNumber evidence="2">2.7.13.3</ecNumber>
    </recommendedName>
</protein>
<dbReference type="Proteomes" id="UP001597414">
    <property type="component" value="Unassembled WGS sequence"/>
</dbReference>
<keyword evidence="4" id="KW-0802">TPR repeat</keyword>
<dbReference type="SUPFAM" id="SSF47384">
    <property type="entry name" value="Homodimeric domain of signal transducing histidine kinase"/>
    <property type="match status" value="1"/>
</dbReference>
<keyword evidence="9" id="KW-1185">Reference proteome</keyword>
<feature type="repeat" description="TPR" evidence="4">
    <location>
        <begin position="113"/>
        <end position="146"/>
    </location>
</feature>
<dbReference type="SMART" id="SM00388">
    <property type="entry name" value="HisKA"/>
    <property type="match status" value="1"/>
</dbReference>
<feature type="transmembrane region" description="Helical" evidence="6">
    <location>
        <begin position="388"/>
        <end position="408"/>
    </location>
</feature>
<dbReference type="Gene3D" id="1.10.287.130">
    <property type="match status" value="1"/>
</dbReference>
<evidence type="ECO:0000313" key="8">
    <source>
        <dbReference type="EMBL" id="MFD2200559.1"/>
    </source>
</evidence>
<dbReference type="InterPro" id="IPR036890">
    <property type="entry name" value="HATPase_C_sf"/>
</dbReference>
<dbReference type="InterPro" id="IPR004358">
    <property type="entry name" value="Sig_transdc_His_kin-like_C"/>
</dbReference>
<dbReference type="SUPFAM" id="SSF48452">
    <property type="entry name" value="TPR-like"/>
    <property type="match status" value="2"/>
</dbReference>
<dbReference type="Pfam" id="PF02518">
    <property type="entry name" value="HATPase_c"/>
    <property type="match status" value="1"/>
</dbReference>
<gene>
    <name evidence="8" type="ORF">ACFSKV_03205</name>
</gene>
<dbReference type="EC" id="2.7.13.3" evidence="2"/>
<dbReference type="InterPro" id="IPR036097">
    <property type="entry name" value="HisK_dim/P_sf"/>
</dbReference>
<organism evidence="8 9">
    <name type="scientific">Shivajiella indica</name>
    <dbReference type="NCBI Taxonomy" id="872115"/>
    <lineage>
        <taxon>Bacteria</taxon>
        <taxon>Pseudomonadati</taxon>
        <taxon>Bacteroidota</taxon>
        <taxon>Cytophagia</taxon>
        <taxon>Cytophagales</taxon>
        <taxon>Cyclobacteriaceae</taxon>
        <taxon>Shivajiella</taxon>
    </lineage>
</organism>
<dbReference type="CDD" id="cd00082">
    <property type="entry name" value="HisKA"/>
    <property type="match status" value="1"/>
</dbReference>
<name>A0ABW5B545_9BACT</name>
<dbReference type="SUPFAM" id="SSF55874">
    <property type="entry name" value="ATPase domain of HSP90 chaperone/DNA topoisomerase II/histidine kinase"/>
    <property type="match status" value="1"/>
</dbReference>
<dbReference type="EMBL" id="JBHUIV010000007">
    <property type="protein sequence ID" value="MFD2200559.1"/>
    <property type="molecule type" value="Genomic_DNA"/>
</dbReference>
<evidence type="ECO:0000256" key="1">
    <source>
        <dbReference type="ARBA" id="ARBA00000085"/>
    </source>
</evidence>